<gene>
    <name evidence="1" type="ORF">HNQ92_005675</name>
</gene>
<dbReference type="EMBL" id="JACHGF010000019">
    <property type="protein sequence ID" value="MBB5287511.1"/>
    <property type="molecule type" value="Genomic_DNA"/>
</dbReference>
<dbReference type="Proteomes" id="UP000557307">
    <property type="component" value="Unassembled WGS sequence"/>
</dbReference>
<dbReference type="Pfam" id="PF11751">
    <property type="entry name" value="PorP_SprF"/>
    <property type="match status" value="1"/>
</dbReference>
<keyword evidence="2" id="KW-1185">Reference proteome</keyword>
<dbReference type="NCBIfam" id="TIGR03519">
    <property type="entry name" value="T9SS_PorP_fam"/>
    <property type="match status" value="1"/>
</dbReference>
<accession>A0A840TU84</accession>
<comment type="caution">
    <text evidence="1">The sequence shown here is derived from an EMBL/GenBank/DDBJ whole genome shotgun (WGS) entry which is preliminary data.</text>
</comment>
<organism evidence="1 2">
    <name type="scientific">Rhabdobacter roseus</name>
    <dbReference type="NCBI Taxonomy" id="1655419"/>
    <lineage>
        <taxon>Bacteria</taxon>
        <taxon>Pseudomonadati</taxon>
        <taxon>Bacteroidota</taxon>
        <taxon>Cytophagia</taxon>
        <taxon>Cytophagales</taxon>
        <taxon>Cytophagaceae</taxon>
        <taxon>Rhabdobacter</taxon>
    </lineage>
</organism>
<sequence length="317" mass="34823">MIQRFKTFYTVAALLTFSHWTLGQQAPQFSLFSLNQLYYNPAAAGADGVSQLQITHRAQYAGYQSTFDPGGAPSSQLLTASVPLKNFGIGFYALNDRIGALSSQDIQLSAAYRIPLNEGNLSVGARAGLLRKALDYNQLRPYEPGDDIIPTGVAAQMNPDVSVGLRYERDSYYVGLSANHLLRPKYQLGTESATNPQLTTYYLNAGLLIEIGYLLEVRPIALVKTDLKEFSVEGGATATYNQRYWMGATYRHQEAAIVMAGIHLMADQSLRLAGAYDIIVGGTSVKSPSSYEILLTYVLPAPKLGKKTIVRTPRFRF</sequence>
<reference evidence="1 2" key="1">
    <citation type="submission" date="2020-08" db="EMBL/GenBank/DDBJ databases">
        <title>Genomic Encyclopedia of Type Strains, Phase IV (KMG-IV): sequencing the most valuable type-strain genomes for metagenomic binning, comparative biology and taxonomic classification.</title>
        <authorList>
            <person name="Goeker M."/>
        </authorList>
    </citation>
    <scope>NUCLEOTIDE SEQUENCE [LARGE SCALE GENOMIC DNA]</scope>
    <source>
        <strain evidence="1 2">DSM 105074</strain>
    </source>
</reference>
<dbReference type="AlphaFoldDB" id="A0A840TU84"/>
<dbReference type="InterPro" id="IPR019861">
    <property type="entry name" value="PorP/SprF_Bacteroidetes"/>
</dbReference>
<name>A0A840TU84_9BACT</name>
<evidence type="ECO:0000313" key="2">
    <source>
        <dbReference type="Proteomes" id="UP000557307"/>
    </source>
</evidence>
<proteinExistence type="predicted"/>
<dbReference type="RefSeq" id="WP_184179823.1">
    <property type="nucleotide sequence ID" value="NZ_JACHGF010000019.1"/>
</dbReference>
<protein>
    <submittedName>
        <fullName evidence="1">Type IX secretion system PorP/SprF family membrane protein</fullName>
    </submittedName>
</protein>
<evidence type="ECO:0000313" key="1">
    <source>
        <dbReference type="EMBL" id="MBB5287511.1"/>
    </source>
</evidence>